<reference evidence="1 2" key="1">
    <citation type="journal article" date="2023" name="Res Sq">
        <title>Genomic and morphological characterization of Knufia obscura isolated from the Mars 2020 spacecraft assembly facility.</title>
        <authorList>
            <person name="Chander A.M."/>
            <person name="Teixeira M.M."/>
            <person name="Singh N.K."/>
            <person name="Williams M.P."/>
            <person name="Parker C.W."/>
            <person name="Leo P."/>
            <person name="Stajich J.E."/>
            <person name="Torok T."/>
            <person name="Tighe S."/>
            <person name="Mason C.E."/>
            <person name="Venkateswaran K."/>
        </authorList>
    </citation>
    <scope>NUCLEOTIDE SEQUENCE [LARGE SCALE GENOMIC DNA]</scope>
    <source>
        <strain evidence="1 2">CCFEE 5817</strain>
    </source>
</reference>
<protein>
    <submittedName>
        <fullName evidence="1">Uncharacterized protein</fullName>
    </submittedName>
</protein>
<sequence length="96" mass="9977">MPIPVATGAAPTELEPLAALDAALEAPLAALEAREAPELDALLSAEDAELLKLERDAGSVTEEAALDRLDAMLEDSLEIEAAIEDETLAALEPAED</sequence>
<evidence type="ECO:0000313" key="1">
    <source>
        <dbReference type="EMBL" id="KAK5940213.1"/>
    </source>
</evidence>
<dbReference type="Proteomes" id="UP001334248">
    <property type="component" value="Unassembled WGS sequence"/>
</dbReference>
<name>A0ABR0RHV5_9EURO</name>
<evidence type="ECO:0000313" key="2">
    <source>
        <dbReference type="Proteomes" id="UP001334248"/>
    </source>
</evidence>
<accession>A0ABR0RHV5</accession>
<gene>
    <name evidence="1" type="ORF">PMZ80_007633</name>
</gene>
<dbReference type="GeneID" id="90001082"/>
<dbReference type="RefSeq" id="XP_064728303.1">
    <property type="nucleotide sequence ID" value="XM_064876039.1"/>
</dbReference>
<organism evidence="1 2">
    <name type="scientific">Knufia obscura</name>
    <dbReference type="NCBI Taxonomy" id="1635080"/>
    <lineage>
        <taxon>Eukaryota</taxon>
        <taxon>Fungi</taxon>
        <taxon>Dikarya</taxon>
        <taxon>Ascomycota</taxon>
        <taxon>Pezizomycotina</taxon>
        <taxon>Eurotiomycetes</taxon>
        <taxon>Chaetothyriomycetidae</taxon>
        <taxon>Chaetothyriales</taxon>
        <taxon>Trichomeriaceae</taxon>
        <taxon>Knufia</taxon>
    </lineage>
</organism>
<comment type="caution">
    <text evidence="1">The sequence shown here is derived from an EMBL/GenBank/DDBJ whole genome shotgun (WGS) entry which is preliminary data.</text>
</comment>
<keyword evidence="2" id="KW-1185">Reference proteome</keyword>
<dbReference type="EMBL" id="JAVHJV010000009">
    <property type="protein sequence ID" value="KAK5940213.1"/>
    <property type="molecule type" value="Genomic_DNA"/>
</dbReference>
<proteinExistence type="predicted"/>